<evidence type="ECO:0000313" key="1">
    <source>
        <dbReference type="EMBL" id="UJF35185.1"/>
    </source>
</evidence>
<evidence type="ECO:0000313" key="2">
    <source>
        <dbReference type="Proteomes" id="UP001649230"/>
    </source>
</evidence>
<protein>
    <submittedName>
        <fullName evidence="1">Uncharacterized protein</fullName>
    </submittedName>
</protein>
<organism evidence="1 2">
    <name type="scientific">Paenibacillus hexagrammi</name>
    <dbReference type="NCBI Taxonomy" id="2908839"/>
    <lineage>
        <taxon>Bacteria</taxon>
        <taxon>Bacillati</taxon>
        <taxon>Bacillota</taxon>
        <taxon>Bacilli</taxon>
        <taxon>Bacillales</taxon>
        <taxon>Paenibacillaceae</taxon>
        <taxon>Paenibacillus</taxon>
    </lineage>
</organism>
<dbReference type="RefSeq" id="WP_235121757.1">
    <property type="nucleotide sequence ID" value="NZ_CP090978.1"/>
</dbReference>
<sequence length="77" mass="9148">MDEWTSQVVVNNIHFTIVANKIYSPSLDEFVFEVEISKESKVIYTSTTNIYSKREVEVWAREILKCEILKFNWLESE</sequence>
<reference evidence="1 2" key="1">
    <citation type="journal article" date="2024" name="Int. J. Syst. Evol. Microbiol.">
        <title>Paenibacillus hexagrammi sp. nov., a novel bacterium isolated from the gut content of Hexagrammos agrammus.</title>
        <authorList>
            <person name="Jung H.K."/>
            <person name="Kim D.G."/>
            <person name="Zin H."/>
            <person name="Park J."/>
            <person name="Jung H."/>
            <person name="Kim Y.O."/>
            <person name="Kong H.J."/>
            <person name="Kim J.W."/>
            <person name="Kim Y.S."/>
        </authorList>
    </citation>
    <scope>NUCLEOTIDE SEQUENCE [LARGE SCALE GENOMIC DNA]</scope>
    <source>
        <strain evidence="1 2">YPD9-1</strain>
    </source>
</reference>
<name>A0ABY3SPY0_9BACL</name>
<keyword evidence="2" id="KW-1185">Reference proteome</keyword>
<gene>
    <name evidence="1" type="ORF">L0M14_08700</name>
</gene>
<proteinExistence type="predicted"/>
<dbReference type="Proteomes" id="UP001649230">
    <property type="component" value="Chromosome"/>
</dbReference>
<dbReference type="EMBL" id="CP090978">
    <property type="protein sequence ID" value="UJF35185.1"/>
    <property type="molecule type" value="Genomic_DNA"/>
</dbReference>
<accession>A0ABY3SPY0</accession>